<evidence type="ECO:0000256" key="4">
    <source>
        <dbReference type="ARBA" id="ARBA00022729"/>
    </source>
</evidence>
<keyword evidence="3" id="KW-0813">Transport</keyword>
<dbReference type="Proteomes" id="UP000242864">
    <property type="component" value="Chromosome"/>
</dbReference>
<dbReference type="Pfam" id="PF01497">
    <property type="entry name" value="Peripla_BP_2"/>
    <property type="match status" value="1"/>
</dbReference>
<dbReference type="PROSITE" id="PS50983">
    <property type="entry name" value="FE_B12_PBP"/>
    <property type="match status" value="1"/>
</dbReference>
<feature type="chain" id="PRO_5042072455" evidence="5">
    <location>
        <begin position="18"/>
        <end position="343"/>
    </location>
</feature>
<dbReference type="SUPFAM" id="SSF53807">
    <property type="entry name" value="Helical backbone' metal receptor"/>
    <property type="match status" value="1"/>
</dbReference>
<dbReference type="PROSITE" id="PS51257">
    <property type="entry name" value="PROKAR_LIPOPROTEIN"/>
    <property type="match status" value="1"/>
</dbReference>
<dbReference type="InterPro" id="IPR033870">
    <property type="entry name" value="FatB"/>
</dbReference>
<evidence type="ECO:0000313" key="8">
    <source>
        <dbReference type="Proteomes" id="UP000242864"/>
    </source>
</evidence>
<dbReference type="Gene3D" id="3.40.50.1980">
    <property type="entry name" value="Nitrogenase molybdenum iron protein domain"/>
    <property type="match status" value="2"/>
</dbReference>
<comment type="similarity">
    <text evidence="2">Belongs to the bacterial solute-binding protein 8 family.</text>
</comment>
<evidence type="ECO:0000256" key="2">
    <source>
        <dbReference type="ARBA" id="ARBA00008814"/>
    </source>
</evidence>
<comment type="subcellular location">
    <subcellularLocation>
        <location evidence="1">Cell envelope</location>
    </subcellularLocation>
</comment>
<dbReference type="AlphaFoldDB" id="A0AAC9RS28"/>
<dbReference type="PANTHER" id="PTHR30532:SF28">
    <property type="entry name" value="PETROBACTIN-BINDING PROTEIN YCLQ"/>
    <property type="match status" value="1"/>
</dbReference>
<proteinExistence type="inferred from homology"/>
<dbReference type="RefSeq" id="WP_085237107.1">
    <property type="nucleotide sequence ID" value="NZ_CP020773.1"/>
</dbReference>
<evidence type="ECO:0000256" key="1">
    <source>
        <dbReference type="ARBA" id="ARBA00004196"/>
    </source>
</evidence>
<dbReference type="CDD" id="cd01140">
    <property type="entry name" value="FatB"/>
    <property type="match status" value="1"/>
</dbReference>
<sequence length="343" mass="37719">MKQLSVLMMIALMFVLAACGNQQGKKEETKTASEEEVVEIKNNFTLRGKAQDGSEDKAYQDTVKVTKNPKKAIVFDYGTVDTLKALGVEDQIAALPKGEGNASLPDFLSEFKDARYTNLGSLKDINFDAVAKVKPDIIYLSPRTATQKNIDELKKAAPDASIVYMSANDKDFIASMKLNTQKLGEIYNKTSEAEALVKTLDEKIAKMKAHTKNIHDKAMYLLVNEGELSTFGAGDRFGNLVYNTLGFTPADDQIKGSRHGQNVTNEYVSEKNPGIIFAMDRGQAIGKRSTAKQVLGNDVLKNVSAIKKGQVVELDPKLWYFSSGSTTTTIKQIDELEKGLELK</sequence>
<name>A0AAC9RS28_9STAP</name>
<evidence type="ECO:0000256" key="3">
    <source>
        <dbReference type="ARBA" id="ARBA00022448"/>
    </source>
</evidence>
<dbReference type="InterPro" id="IPR002491">
    <property type="entry name" value="ABC_transptr_periplasmic_BD"/>
</dbReference>
<dbReference type="GO" id="GO:0030288">
    <property type="term" value="C:outer membrane-bounded periplasmic space"/>
    <property type="evidence" value="ECO:0007669"/>
    <property type="project" value="TreeGrafter"/>
</dbReference>
<feature type="signal peptide" evidence="5">
    <location>
        <begin position="1"/>
        <end position="17"/>
    </location>
</feature>
<keyword evidence="4 5" id="KW-0732">Signal</keyword>
<dbReference type="InterPro" id="IPR051313">
    <property type="entry name" value="Bact_iron-sidero_bind"/>
</dbReference>
<organism evidence="7 8">
    <name type="scientific">Staphylococcus lutrae</name>
    <dbReference type="NCBI Taxonomy" id="155085"/>
    <lineage>
        <taxon>Bacteria</taxon>
        <taxon>Bacillati</taxon>
        <taxon>Bacillota</taxon>
        <taxon>Bacilli</taxon>
        <taxon>Bacillales</taxon>
        <taxon>Staphylococcaceae</taxon>
        <taxon>Staphylococcus</taxon>
    </lineage>
</organism>
<feature type="domain" description="Fe/B12 periplasmic-binding" evidence="6">
    <location>
        <begin position="71"/>
        <end position="343"/>
    </location>
</feature>
<reference evidence="7 8" key="1">
    <citation type="submission" date="2017-04" db="EMBL/GenBank/DDBJ databases">
        <authorList>
            <person name="Veseli I.A."/>
            <person name="Tang C."/>
            <person name="Pombert J.-F."/>
        </authorList>
    </citation>
    <scope>NUCLEOTIDE SEQUENCE [LARGE SCALE GENOMIC DNA]</scope>
    <source>
        <strain evidence="7 8">ATCC 700373</strain>
    </source>
</reference>
<accession>A0AAC9RS28</accession>
<protein>
    <submittedName>
        <fullName evidence="7">Iron ABC transporter substrate-binding protein</fullName>
    </submittedName>
</protein>
<keyword evidence="8" id="KW-1185">Reference proteome</keyword>
<evidence type="ECO:0000313" key="7">
    <source>
        <dbReference type="EMBL" id="ARJ50629.1"/>
    </source>
</evidence>
<evidence type="ECO:0000256" key="5">
    <source>
        <dbReference type="SAM" id="SignalP"/>
    </source>
</evidence>
<dbReference type="KEGG" id="slz:B5P37_04495"/>
<dbReference type="GO" id="GO:1901678">
    <property type="term" value="P:iron coordination entity transport"/>
    <property type="evidence" value="ECO:0007669"/>
    <property type="project" value="UniProtKB-ARBA"/>
</dbReference>
<dbReference type="EMBL" id="CP020773">
    <property type="protein sequence ID" value="ARJ50629.1"/>
    <property type="molecule type" value="Genomic_DNA"/>
</dbReference>
<gene>
    <name evidence="7" type="ORF">B5P37_04495</name>
</gene>
<dbReference type="PANTHER" id="PTHR30532">
    <property type="entry name" value="IRON III DICITRATE-BINDING PERIPLASMIC PROTEIN"/>
    <property type="match status" value="1"/>
</dbReference>
<evidence type="ECO:0000259" key="6">
    <source>
        <dbReference type="PROSITE" id="PS50983"/>
    </source>
</evidence>